<dbReference type="InterPro" id="IPR014010">
    <property type="entry name" value="REJ_dom"/>
</dbReference>
<dbReference type="Gene3D" id="1.10.287.70">
    <property type="match status" value="1"/>
</dbReference>
<keyword evidence="7" id="KW-0325">Glycoprotein</keyword>
<dbReference type="Pfam" id="PF02010">
    <property type="entry name" value="REJ"/>
    <property type="match status" value="1"/>
</dbReference>
<name>A0ABM4ECV5_9AVES</name>
<feature type="transmembrane region" description="Helical" evidence="10">
    <location>
        <begin position="2147"/>
        <end position="2167"/>
    </location>
</feature>
<keyword evidence="4" id="KW-0732">Signal</keyword>
<proteinExistence type="inferred from homology"/>
<dbReference type="InterPro" id="IPR001024">
    <property type="entry name" value="PLAT/LH2_dom"/>
</dbReference>
<feature type="transmembrane region" description="Helical" evidence="10">
    <location>
        <begin position="1592"/>
        <end position="1612"/>
    </location>
</feature>
<dbReference type="PANTHER" id="PTHR10877">
    <property type="entry name" value="POLYCYSTIN FAMILY MEMBER"/>
    <property type="match status" value="1"/>
</dbReference>
<dbReference type="Pfam" id="PF20519">
    <property type="entry name" value="Polycystin_dom"/>
    <property type="match status" value="1"/>
</dbReference>
<dbReference type="InterPro" id="IPR046791">
    <property type="entry name" value="Polycystin_dom"/>
</dbReference>
<evidence type="ECO:0000313" key="13">
    <source>
        <dbReference type="Proteomes" id="UP001652627"/>
    </source>
</evidence>
<sequence>MTLLRQARSSPTVSSPEEEEEEEEEEEGRARRANGRHTTPGPALPLLLLGLLSCCPPGSGDAAPLFQPPPLLVTCLGPHGHVSQQWDNKHWISCLWNSTMKLHYQPDPGGRPKAEVQPQPPPHCFWYLNSAWVKNTSHWSGQVILEAGLLPGSTPAPTASSFITVQCSSASCAAPECLHHNLSIEMSRQDMRLFVLWPQIHLIHTWQPVELGWCARLKSANWQYRFSSHGGNPSALLIPSNEHKDTLPPSVYPRAELQQACATYYNYRLTVRYRHHGLYVASVSIEQMPQISLNLSLKVEPNLLHVLSISSKLLSVPQQPLNLSWSLQPLALRTLAYRLVDTQGIGGWFSSYSSFTLQSNFCAVPTLQRLGEMVVASLYFHVDGKRFKELTGELHLFNGTLGLAAGGETPAYVNLHPGKTKRGTYIFRYNHGTFYTTKENNSSIATDGSNTHYVFYQHQEFSYLFSVEFVKFHWYKFNIYLYMNQKRALFRSLVDRDLEVHIFNSSPSFLQSFVYLVWFIPVQHPMLQCEWTFNLQLFGTKRDHLIQNNTYTYNDHVRNATRFVRRSVLPFDPEKYAGFVAKVNCTRNGLTPALLRVRVNNYASKTIEPLVACQKKPCRIDMVWIQRPTLHTSLLRHKKGASFYLFVRLLVDCNVGITIRPLWRIYPVEDTKAIPDWSRPINSSMMYGVNTIRITVPSSTLDYGLYLFYFSVTITPVWTKTVLKGSDKIHIQIDRTDLVANIAAGTFRTVGFSDRWTLDGSSSSDPDSVEGLKGIRFTWYCTKRLSDYTNMKLSVGKKCHPAQRDLKWLTSSGPVQAVAPETLRGNTIYYFRLVIRKDTRQSYADQTVHVKPGSPPILNVVCIENCGKTVIPTERLTLSGKCLNCRTSSQPVYHWSLFSTEENSTEIRFDWSSRTSTGRSGAYLSVHALSFMNTAYQSYVLLLKVTTWDGRSSIYRYSFKINSAPRAGKCTIKPHWGTAFVTKFVVRCSGFSDSNLPLTYKVIVASEVPKTTKINSLEENTFGTILYFGYQPETPPSFLPVGVPSQKYTLTIYVQVCDSLGAFTQVSLYVKVQNPVESRPPAIVFHELLASVSGSSAPMTSYLQTGDYFNAGYLVYIAASVLNYIKAAPTLQISKAQLRESLIKTALKISTESIIEINQVVAAIFQVTEEADEISIRSQELVIRKLNEVTEVLKIQRNESHWSKQTEIQTSGILRCLSNILRASLLHRRNVNVDGIKQVFFIMENLTDVVFQGKVPGEMETVMETKNWNITLNKNENWNVTNAFSTIKKCKNCFYPKLKKENSSELPSDAVISTTLYEFDENPFPWLGYTSEIATTVLGFKMTETKANGDLVGIMPEGADIIIARKYMDSSTFQLAIGPDKTQHYTTGGFSVEVKKNTKEVYIQIVTKLKVTFKVLVFPSANVTHASPIASFSAFHHMSTVASKNTPSNTECNIKAPYVICLPKSLLRITAQESGTDSTGSHNISIILLSRYVVRYQNTRLVSISIFSDQCLFLDGGRSHWKEDTCRLGSFTNWQRVHCVCNMKQSPRRLLKHTASNTSTFSIRFLAAKVIVTPNTVDLEKSLIADIPKNPVTLLTVVCIFFVYLLLALWAVKKDRADRVSKDKIIVLPDNDPFDKACFLVTLYTGSRLGAGTNADVFLQLIGQDGTSDVHCLQHPHFPSFRQGSTDTFLLTTKRDLGDICSLRVRHNNKGPSPSWFLSRVKVENMYTKKIWFFICRKWLALDKDDHLLERTFTVMNPKASLSRIDYFLINLAENLIDGHLWFSIFAHIVTGTFSRLQRLSCCLAILLLNLLVNIMFFNAGKSEESPPHLRYLRSIAVGVESALVTIPVQMIIIAFFRYSRKKPSSSGVTQKHPKESPSLMSENLGNWKEHLQKWYLSETSARSRNTSPLGNFPGASNSQSFQNYGKIINQGTPQNWSNCTISERDANVIAAEEETRTNDVPKAKAWQRRQPSNSNFSNNNALEGDNLQREEKPLSIISRPFRKRPRIVFCWWCVYASWVLITAVTGLSSLFIVLYGLSYGYQTSLEWLLASAISFFENVFLLQPLKIIFFSAVSTITPKYCENITWLTQENYSEIKLDKATMNADEMREMHCKLVKVRGSKQYKPLEADEIAIVLKKAKIKNKALVFLKDIISHLVFLTLILNLAYSTENTSSFYYNQFIHDQFSLRLSSVHKLEHIYMWVNGVFLPLIHNDIQPTFLSDSWSKIIGLPRMRQVRAKDTGKKCFRPRSFVNKFVISKSHCLHKYGSDIQEKGDYAGTWTKIAKEYVSKDASSYIGFTYQPNKTPWVYYSYGDLHTYGPAGYTFYFFPAEGRRNSTTRLDVLQKSNWLDEKTWAVIIELTTFNPDVHLFCCTSVIFEVSYFGVINSSLSVHSFALPIFHQQTKAQMVVSVIVLVFLFIYIADELHTIGKEKKDYINNISNIINLGLKSVFFLFVFLKVTKFKMGADIVKFYLLHPNDFIHFHAVSHLDQILRITMGFLAFFTVLKTLRYSRFFYDVRLAQRSILAALPGISSMALVVVVYFFVFMAFGYLVFGQHEWNYNNMIRSAQTVFSYCVSAFRDTAFLSNRLLGGLFLASFMLVMICVLINLFQAVILSAYEDMKQPVYEEPSDEAEVVTFLIKRLRKMWYLLIHKTPKTGDPDLLHNIFYGQPQRRCHRHLGLKNRKINGKEMVYLVI</sequence>
<dbReference type="PRINTS" id="PR01433">
    <property type="entry name" value="POLYCYSTIN2"/>
</dbReference>
<dbReference type="PROSITE" id="PS50095">
    <property type="entry name" value="PLAT"/>
    <property type="match status" value="1"/>
</dbReference>
<comment type="similarity">
    <text evidence="2">Belongs to the polycystin family.</text>
</comment>
<feature type="transmembrane region" description="Helical" evidence="10">
    <location>
        <begin position="2404"/>
        <end position="2421"/>
    </location>
</feature>
<feature type="transmembrane region" description="Helical" evidence="10">
    <location>
        <begin position="1800"/>
        <end position="1820"/>
    </location>
</feature>
<dbReference type="Pfam" id="PF08016">
    <property type="entry name" value="PKD_channel"/>
    <property type="match status" value="1"/>
</dbReference>
<dbReference type="GeneID" id="106488316"/>
<comment type="caution">
    <text evidence="8">Lacks conserved residue(s) required for the propagation of feature annotation.</text>
</comment>
<evidence type="ECO:0000256" key="3">
    <source>
        <dbReference type="ARBA" id="ARBA00022692"/>
    </source>
</evidence>
<dbReference type="CDD" id="cd01752">
    <property type="entry name" value="PLAT_polycystin"/>
    <property type="match status" value="1"/>
</dbReference>
<dbReference type="SUPFAM" id="SSF49723">
    <property type="entry name" value="Lipase/lipooxygenase domain (PLAT/LH2 domain)"/>
    <property type="match status" value="1"/>
</dbReference>
<feature type="transmembrane region" description="Helical" evidence="10">
    <location>
        <begin position="2048"/>
        <end position="2070"/>
    </location>
</feature>
<dbReference type="InterPro" id="IPR003915">
    <property type="entry name" value="PKD_2"/>
</dbReference>
<protein>
    <submittedName>
        <fullName evidence="14">Polycystin family receptor for egg jelly</fullName>
    </submittedName>
</protein>
<dbReference type="InterPro" id="IPR036392">
    <property type="entry name" value="PLAT/LH2_dom_sf"/>
</dbReference>
<dbReference type="InterPro" id="IPR002859">
    <property type="entry name" value="PKD/REJ-like"/>
</dbReference>
<evidence type="ECO:0000256" key="5">
    <source>
        <dbReference type="ARBA" id="ARBA00022989"/>
    </source>
</evidence>
<dbReference type="RefSeq" id="XP_067150528.1">
    <property type="nucleotide sequence ID" value="XM_067294427.1"/>
</dbReference>
<evidence type="ECO:0000256" key="8">
    <source>
        <dbReference type="PROSITE-ProRule" id="PRU00152"/>
    </source>
</evidence>
<accession>A0ABM4ECV5</accession>
<evidence type="ECO:0000256" key="2">
    <source>
        <dbReference type="ARBA" id="ARBA00007200"/>
    </source>
</evidence>
<dbReference type="InterPro" id="IPR051223">
    <property type="entry name" value="Polycystin"/>
</dbReference>
<feature type="transmembrane region" description="Helical" evidence="10">
    <location>
        <begin position="2010"/>
        <end position="2036"/>
    </location>
</feature>
<feature type="compositionally biased region" description="Polar residues" evidence="9">
    <location>
        <begin position="1970"/>
        <end position="1982"/>
    </location>
</feature>
<feature type="transmembrane region" description="Helical" evidence="10">
    <location>
        <begin position="1832"/>
        <end position="1857"/>
    </location>
</feature>
<dbReference type="Pfam" id="PF01477">
    <property type="entry name" value="PLAT"/>
    <property type="match status" value="1"/>
</dbReference>
<evidence type="ECO:0000256" key="10">
    <source>
        <dbReference type="SAM" id="Phobius"/>
    </source>
</evidence>
<keyword evidence="14" id="KW-0675">Receptor</keyword>
<evidence type="ECO:0000259" key="11">
    <source>
        <dbReference type="PROSITE" id="PS50095"/>
    </source>
</evidence>
<organism evidence="13 14">
    <name type="scientific">Apteryx mantelli</name>
    <name type="common">North Island brown kiwi</name>
    <dbReference type="NCBI Taxonomy" id="2696672"/>
    <lineage>
        <taxon>Eukaryota</taxon>
        <taxon>Metazoa</taxon>
        <taxon>Chordata</taxon>
        <taxon>Craniata</taxon>
        <taxon>Vertebrata</taxon>
        <taxon>Euteleostomi</taxon>
        <taxon>Archelosauria</taxon>
        <taxon>Archosauria</taxon>
        <taxon>Dinosauria</taxon>
        <taxon>Saurischia</taxon>
        <taxon>Theropoda</taxon>
        <taxon>Coelurosauria</taxon>
        <taxon>Aves</taxon>
        <taxon>Palaeognathae</taxon>
        <taxon>Apterygiformes</taxon>
        <taxon>Apterygidae</taxon>
        <taxon>Apteryx</taxon>
    </lineage>
</organism>
<dbReference type="InterPro" id="IPR013122">
    <property type="entry name" value="PKD1_2_channel"/>
</dbReference>
<feature type="transmembrane region" description="Helical" evidence="10">
    <location>
        <begin position="2441"/>
        <end position="2459"/>
    </location>
</feature>
<reference evidence="14" key="2">
    <citation type="submission" date="2025-08" db="UniProtKB">
        <authorList>
            <consortium name="RefSeq"/>
        </authorList>
    </citation>
    <scope>IDENTIFICATION</scope>
    <source>
        <tissue evidence="14">Blood</tissue>
    </source>
</reference>
<feature type="domain" description="PLAT" evidence="11">
    <location>
        <begin position="1637"/>
        <end position="1754"/>
    </location>
</feature>
<comment type="subcellular location">
    <subcellularLocation>
        <location evidence="1">Membrane</location>
        <topology evidence="1">Multi-pass membrane protein</topology>
    </subcellularLocation>
</comment>
<feature type="transmembrane region" description="Helical" evidence="10">
    <location>
        <begin position="2525"/>
        <end position="2552"/>
    </location>
</feature>
<dbReference type="PROSITE" id="PS51111">
    <property type="entry name" value="REJ"/>
    <property type="match status" value="1"/>
</dbReference>
<gene>
    <name evidence="14" type="primary">PKDREJ</name>
</gene>
<feature type="transmembrane region" description="Helical" evidence="10">
    <location>
        <begin position="2587"/>
        <end position="2613"/>
    </location>
</feature>
<feature type="compositionally biased region" description="Acidic residues" evidence="9">
    <location>
        <begin position="16"/>
        <end position="27"/>
    </location>
</feature>
<evidence type="ECO:0000313" key="14">
    <source>
        <dbReference type="RefSeq" id="XP_067150528.1"/>
    </source>
</evidence>
<dbReference type="SMART" id="SM00308">
    <property type="entry name" value="LH2"/>
    <property type="match status" value="1"/>
</dbReference>
<feature type="transmembrane region" description="Helical" evidence="10">
    <location>
        <begin position="2479"/>
        <end position="2504"/>
    </location>
</feature>
<evidence type="ECO:0000256" key="4">
    <source>
        <dbReference type="ARBA" id="ARBA00022729"/>
    </source>
</evidence>
<feature type="region of interest" description="Disordered" evidence="9">
    <location>
        <begin position="1960"/>
        <end position="1983"/>
    </location>
</feature>
<reference evidence="13" key="1">
    <citation type="submission" date="2025-05" db="UniProtKB">
        <authorList>
            <consortium name="RefSeq"/>
        </authorList>
    </citation>
    <scope>NUCLEOTIDE SEQUENCE [LARGE SCALE GENOMIC DNA]</scope>
</reference>
<dbReference type="Gene3D" id="2.60.60.20">
    <property type="entry name" value="PLAT/LH2 domain"/>
    <property type="match status" value="1"/>
</dbReference>
<keyword evidence="5 10" id="KW-1133">Transmembrane helix</keyword>
<keyword evidence="6 10" id="KW-0472">Membrane</keyword>
<evidence type="ECO:0000256" key="6">
    <source>
        <dbReference type="ARBA" id="ARBA00023136"/>
    </source>
</evidence>
<feature type="region of interest" description="Disordered" evidence="9">
    <location>
        <begin position="1"/>
        <end position="40"/>
    </location>
</feature>
<evidence type="ECO:0000259" key="12">
    <source>
        <dbReference type="PROSITE" id="PS51111"/>
    </source>
</evidence>
<evidence type="ECO:0000256" key="9">
    <source>
        <dbReference type="SAM" id="MobiDB-lite"/>
    </source>
</evidence>
<evidence type="ECO:0000256" key="1">
    <source>
        <dbReference type="ARBA" id="ARBA00004141"/>
    </source>
</evidence>
<dbReference type="InterPro" id="IPR042060">
    <property type="entry name" value="PLAT_polycystin1"/>
</dbReference>
<keyword evidence="3 10" id="KW-0812">Transmembrane</keyword>
<dbReference type="PANTHER" id="PTHR10877:SF185">
    <property type="entry name" value="POLYCYSTIN FAMILY RECEPTOR FOR EGG JELLY"/>
    <property type="match status" value="1"/>
</dbReference>
<dbReference type="Proteomes" id="UP001652627">
    <property type="component" value="Chromosome 1"/>
</dbReference>
<keyword evidence="13" id="KW-1185">Reference proteome</keyword>
<feature type="domain" description="REJ" evidence="12">
    <location>
        <begin position="618"/>
        <end position="1322"/>
    </location>
</feature>
<evidence type="ECO:0000256" key="7">
    <source>
        <dbReference type="ARBA" id="ARBA00023180"/>
    </source>
</evidence>